<protein>
    <submittedName>
        <fullName evidence="1">Uncharacterized protein</fullName>
    </submittedName>
</protein>
<evidence type="ECO:0000313" key="1">
    <source>
        <dbReference type="EMBL" id="KAK3183221.1"/>
    </source>
</evidence>
<gene>
    <name evidence="1" type="ORF">Dsin_030507</name>
</gene>
<dbReference type="EMBL" id="JANJYJ010000010">
    <property type="protein sequence ID" value="KAK3183221.1"/>
    <property type="molecule type" value="Genomic_DNA"/>
</dbReference>
<keyword evidence="2" id="KW-1185">Reference proteome</keyword>
<dbReference type="PANTHER" id="PTHR33116:SF70">
    <property type="entry name" value="NON-LTR RETROELEMENT REVERSE TRANSCRIPTASE-LIKE PROTEIN"/>
    <property type="match status" value="1"/>
</dbReference>
<dbReference type="AlphaFoldDB" id="A0AAD9ZJL4"/>
<organism evidence="1 2">
    <name type="scientific">Dipteronia sinensis</name>
    <dbReference type="NCBI Taxonomy" id="43782"/>
    <lineage>
        <taxon>Eukaryota</taxon>
        <taxon>Viridiplantae</taxon>
        <taxon>Streptophyta</taxon>
        <taxon>Embryophyta</taxon>
        <taxon>Tracheophyta</taxon>
        <taxon>Spermatophyta</taxon>
        <taxon>Magnoliopsida</taxon>
        <taxon>eudicotyledons</taxon>
        <taxon>Gunneridae</taxon>
        <taxon>Pentapetalae</taxon>
        <taxon>rosids</taxon>
        <taxon>malvids</taxon>
        <taxon>Sapindales</taxon>
        <taxon>Sapindaceae</taxon>
        <taxon>Hippocastanoideae</taxon>
        <taxon>Acereae</taxon>
        <taxon>Dipteronia</taxon>
    </lineage>
</organism>
<sequence>MDARRIARVCGSPLTNNLGKYLGVPLIHRRVSNQTYSDLVEKTQKRLAAWKSDTFSLAGRATLIKTVTSALLVYTMQAAKLPSEICHKLDKLNRNFLWGHTLDKKTVHLISWDIVCMPKRNGGLGIKKMKGMNQALLAKIEWRLLHNEDEFWCKLFKHKYFHNKSLLDINHTRCGPCSSTWKCIIHGVKLLTKGLKWRIGKGDQILFWTYVWVPGMGALKDHATTSLADDILTQTVDCYMVNGVW</sequence>
<evidence type="ECO:0000313" key="2">
    <source>
        <dbReference type="Proteomes" id="UP001281410"/>
    </source>
</evidence>
<dbReference type="Proteomes" id="UP001281410">
    <property type="component" value="Unassembled WGS sequence"/>
</dbReference>
<reference evidence="1" key="1">
    <citation type="journal article" date="2023" name="Plant J.">
        <title>Genome sequences and population genomics provide insights into the demographic history, inbreeding, and mutation load of two 'living fossil' tree species of Dipteronia.</title>
        <authorList>
            <person name="Feng Y."/>
            <person name="Comes H.P."/>
            <person name="Chen J."/>
            <person name="Zhu S."/>
            <person name="Lu R."/>
            <person name="Zhang X."/>
            <person name="Li P."/>
            <person name="Qiu J."/>
            <person name="Olsen K.M."/>
            <person name="Qiu Y."/>
        </authorList>
    </citation>
    <scope>NUCLEOTIDE SEQUENCE</scope>
    <source>
        <strain evidence="1">NBL</strain>
    </source>
</reference>
<accession>A0AAD9ZJL4</accession>
<comment type="caution">
    <text evidence="1">The sequence shown here is derived from an EMBL/GenBank/DDBJ whole genome shotgun (WGS) entry which is preliminary data.</text>
</comment>
<name>A0AAD9ZJL4_9ROSI</name>
<proteinExistence type="predicted"/>
<dbReference type="PANTHER" id="PTHR33116">
    <property type="entry name" value="REVERSE TRANSCRIPTASE ZINC-BINDING DOMAIN-CONTAINING PROTEIN-RELATED-RELATED"/>
    <property type="match status" value="1"/>
</dbReference>